<sequence length="53" mass="5582">MVVQPTSSGPLAQLPDGLIAIVKADCPACSLIQPVFADLAKRVDLTVYTQDDP</sequence>
<dbReference type="AlphaFoldDB" id="A0A382T218"/>
<organism evidence="1">
    <name type="scientific">marine metagenome</name>
    <dbReference type="NCBI Taxonomy" id="408172"/>
    <lineage>
        <taxon>unclassified sequences</taxon>
        <taxon>metagenomes</taxon>
        <taxon>ecological metagenomes</taxon>
    </lineage>
</organism>
<gene>
    <name evidence="1" type="ORF">METZ01_LOCUS369063</name>
</gene>
<evidence type="ECO:0000313" key="1">
    <source>
        <dbReference type="EMBL" id="SVD16209.1"/>
    </source>
</evidence>
<reference evidence="1" key="1">
    <citation type="submission" date="2018-05" db="EMBL/GenBank/DDBJ databases">
        <authorList>
            <person name="Lanie J.A."/>
            <person name="Ng W.-L."/>
            <person name="Kazmierczak K.M."/>
            <person name="Andrzejewski T.M."/>
            <person name="Davidsen T.M."/>
            <person name="Wayne K.J."/>
            <person name="Tettelin H."/>
            <person name="Glass J.I."/>
            <person name="Rusch D."/>
            <person name="Podicherti R."/>
            <person name="Tsui H.-C.T."/>
            <person name="Winkler M.E."/>
        </authorList>
    </citation>
    <scope>NUCLEOTIDE SEQUENCE</scope>
</reference>
<name>A0A382T218_9ZZZZ</name>
<feature type="non-terminal residue" evidence="1">
    <location>
        <position position="53"/>
    </location>
</feature>
<proteinExistence type="predicted"/>
<evidence type="ECO:0008006" key="2">
    <source>
        <dbReference type="Google" id="ProtNLM"/>
    </source>
</evidence>
<accession>A0A382T218</accession>
<dbReference type="EMBL" id="UINC01133339">
    <property type="protein sequence ID" value="SVD16209.1"/>
    <property type="molecule type" value="Genomic_DNA"/>
</dbReference>
<protein>
    <recommendedName>
        <fullName evidence="2">Thioredoxin-like fold domain-containing protein</fullName>
    </recommendedName>
</protein>